<gene>
    <name evidence="2" type="ORF">TREES_T100007872</name>
</gene>
<reference evidence="3" key="1">
    <citation type="submission" date="2012-07" db="EMBL/GenBank/DDBJ databases">
        <title>Genome of the Chinese tree shrew, a rising model animal genetically related to primates.</title>
        <authorList>
            <person name="Zhang G."/>
            <person name="Fan Y."/>
            <person name="Yao Y."/>
            <person name="Huang Z."/>
        </authorList>
    </citation>
    <scope>NUCLEOTIDE SEQUENCE [LARGE SCALE GENOMIC DNA]</scope>
</reference>
<organism evidence="2 3">
    <name type="scientific">Tupaia chinensis</name>
    <name type="common">Chinese tree shrew</name>
    <name type="synonym">Tupaia belangeri chinensis</name>
    <dbReference type="NCBI Taxonomy" id="246437"/>
    <lineage>
        <taxon>Eukaryota</taxon>
        <taxon>Metazoa</taxon>
        <taxon>Chordata</taxon>
        <taxon>Craniata</taxon>
        <taxon>Vertebrata</taxon>
        <taxon>Euteleostomi</taxon>
        <taxon>Mammalia</taxon>
        <taxon>Eutheria</taxon>
        <taxon>Euarchontoglires</taxon>
        <taxon>Scandentia</taxon>
        <taxon>Tupaiidae</taxon>
        <taxon>Tupaia</taxon>
    </lineage>
</organism>
<feature type="region of interest" description="Disordered" evidence="1">
    <location>
        <begin position="1"/>
        <end position="27"/>
    </location>
</feature>
<evidence type="ECO:0000313" key="2">
    <source>
        <dbReference type="EMBL" id="ELW48473.1"/>
    </source>
</evidence>
<accession>L9JDN7</accession>
<evidence type="ECO:0000313" key="3">
    <source>
        <dbReference type="Proteomes" id="UP000011518"/>
    </source>
</evidence>
<proteinExistence type="predicted"/>
<protein>
    <submittedName>
        <fullName evidence="2">Uncharacterized protein</fullName>
    </submittedName>
</protein>
<name>L9JDN7_TUPCH</name>
<reference evidence="3" key="2">
    <citation type="journal article" date="2013" name="Nat. Commun.">
        <title>Genome of the Chinese tree shrew.</title>
        <authorList>
            <person name="Fan Y."/>
            <person name="Huang Z.Y."/>
            <person name="Cao C.C."/>
            <person name="Chen C.S."/>
            <person name="Chen Y.X."/>
            <person name="Fan D.D."/>
            <person name="He J."/>
            <person name="Hou H.L."/>
            <person name="Hu L."/>
            <person name="Hu X.T."/>
            <person name="Jiang X.T."/>
            <person name="Lai R."/>
            <person name="Lang Y.S."/>
            <person name="Liang B."/>
            <person name="Liao S.G."/>
            <person name="Mu D."/>
            <person name="Ma Y.Y."/>
            <person name="Niu Y.Y."/>
            <person name="Sun X.Q."/>
            <person name="Xia J.Q."/>
            <person name="Xiao J."/>
            <person name="Xiong Z.Q."/>
            <person name="Xu L."/>
            <person name="Yang L."/>
            <person name="Zhang Y."/>
            <person name="Zhao W."/>
            <person name="Zhao X.D."/>
            <person name="Zheng Y.T."/>
            <person name="Zhou J.M."/>
            <person name="Zhu Y.B."/>
            <person name="Zhang G.J."/>
            <person name="Wang J."/>
            <person name="Yao Y.G."/>
        </authorList>
    </citation>
    <scope>NUCLEOTIDE SEQUENCE [LARGE SCALE GENOMIC DNA]</scope>
</reference>
<sequence length="195" mass="21536">MSESTREGPAQANRDGTPSQPLHPTDSPVQALVKRENTDRHLGGLTVWLLPPTPAPLSLHRAQTSAVWGKNTQRTIHFPFYTQICRERPVVTAAPFVTLSVSHSASVPAAVSEEHITLPWRAHQRDGGPGRRAARALGSHVVARECSENQEHEQGQLLRTLGRRAQSPARSTEDHPIYHIRENSGHLCGWKDIAK</sequence>
<evidence type="ECO:0000256" key="1">
    <source>
        <dbReference type="SAM" id="MobiDB-lite"/>
    </source>
</evidence>
<dbReference type="InParanoid" id="L9JDN7"/>
<keyword evidence="3" id="KW-1185">Reference proteome</keyword>
<dbReference type="EMBL" id="KB321041">
    <property type="protein sequence ID" value="ELW48473.1"/>
    <property type="molecule type" value="Genomic_DNA"/>
</dbReference>
<dbReference type="AlphaFoldDB" id="L9JDN7"/>
<dbReference type="Proteomes" id="UP000011518">
    <property type="component" value="Unassembled WGS sequence"/>
</dbReference>